<keyword evidence="3" id="KW-1185">Reference proteome</keyword>
<dbReference type="STRING" id="156889.Mmc1_1086"/>
<organism evidence="2 3">
    <name type="scientific">Magnetococcus marinus (strain ATCC BAA-1437 / JCM 17883 / MC-1)</name>
    <dbReference type="NCBI Taxonomy" id="156889"/>
    <lineage>
        <taxon>Bacteria</taxon>
        <taxon>Pseudomonadati</taxon>
        <taxon>Pseudomonadota</taxon>
        <taxon>Magnetococcia</taxon>
        <taxon>Magnetococcales</taxon>
        <taxon>Magnetococcaceae</taxon>
        <taxon>Magnetococcus</taxon>
    </lineage>
</organism>
<dbReference type="PANTHER" id="PTHR43267">
    <property type="entry name" value="TRNA THREONYLCARBAMOYLADENOSINE DEHYDRATASE"/>
    <property type="match status" value="1"/>
</dbReference>
<dbReference type="Pfam" id="PF00899">
    <property type="entry name" value="ThiF"/>
    <property type="match status" value="1"/>
</dbReference>
<dbReference type="HOGENOM" id="CLU_013325_4_1_5"/>
<gene>
    <name evidence="2" type="ordered locus">Mmc1_1086</name>
</gene>
<evidence type="ECO:0000313" key="3">
    <source>
        <dbReference type="Proteomes" id="UP000002586"/>
    </source>
</evidence>
<dbReference type="PANTHER" id="PTHR43267:SF1">
    <property type="entry name" value="TRNA THREONYLCARBAMOYLADENOSINE DEHYDRATASE"/>
    <property type="match status" value="1"/>
</dbReference>
<dbReference type="GO" id="GO:0008641">
    <property type="term" value="F:ubiquitin-like modifier activating enzyme activity"/>
    <property type="evidence" value="ECO:0007669"/>
    <property type="project" value="InterPro"/>
</dbReference>
<reference evidence="3" key="1">
    <citation type="journal article" date="2009" name="Appl. Environ. Microbiol.">
        <title>Complete genome sequence of the chemolithoautotrophic marine magnetotactic coccus strain MC-1.</title>
        <authorList>
            <person name="Schubbe S."/>
            <person name="Williams T.J."/>
            <person name="Xie G."/>
            <person name="Kiss H.E."/>
            <person name="Brettin T.S."/>
            <person name="Martinez D."/>
            <person name="Ross C.A."/>
            <person name="Schuler D."/>
            <person name="Cox B.L."/>
            <person name="Nealson K.H."/>
            <person name="Bazylinski D.A."/>
        </authorList>
    </citation>
    <scope>NUCLEOTIDE SEQUENCE [LARGE SCALE GENOMIC DNA]</scope>
    <source>
        <strain evidence="3">ATCC BAA-1437 / JCM 17883 / MC-1</strain>
    </source>
</reference>
<dbReference type="InterPro" id="IPR035985">
    <property type="entry name" value="Ubiquitin-activating_enz"/>
</dbReference>
<evidence type="ECO:0000259" key="1">
    <source>
        <dbReference type="Pfam" id="PF00899"/>
    </source>
</evidence>
<protein>
    <submittedName>
        <fullName evidence="2">UBA/THIF-type NAD/FAD binding protein</fullName>
    </submittedName>
</protein>
<dbReference type="OrthoDB" id="272552at2"/>
<dbReference type="GO" id="GO:0061503">
    <property type="term" value="F:tRNA threonylcarbamoyladenosine dehydratase"/>
    <property type="evidence" value="ECO:0007669"/>
    <property type="project" value="TreeGrafter"/>
</dbReference>
<name>A0L6L1_MAGMM</name>
<proteinExistence type="predicted"/>
<dbReference type="InterPro" id="IPR000594">
    <property type="entry name" value="ThiF_NAD_FAD-bd"/>
</dbReference>
<reference evidence="2 3" key="2">
    <citation type="journal article" date="2012" name="Int. J. Syst. Evol. Microbiol.">
        <title>Magnetococcus marinus gen. nov., sp. nov., a marine, magnetotactic bacterium that represents a novel lineage (Magnetococcaceae fam. nov.; Magnetococcales ord. nov.) at the base of the Alphaproteobacteria.</title>
        <authorList>
            <person name="Bazylinski D.A."/>
            <person name="Williams T.J."/>
            <person name="Lefevre C.T."/>
            <person name="Berg R.J."/>
            <person name="Zhang C.L."/>
            <person name="Bowser S.S."/>
            <person name="Dean A.J."/>
            <person name="Beveridge T.J."/>
        </authorList>
    </citation>
    <scope>NUCLEOTIDE SEQUENCE [LARGE SCALE GENOMIC DNA]</scope>
    <source>
        <strain evidence="3">ATCC BAA-1437 / JCM 17883 / MC-1</strain>
    </source>
</reference>
<dbReference type="Proteomes" id="UP000002586">
    <property type="component" value="Chromosome"/>
</dbReference>
<accession>A0L6L1</accession>
<dbReference type="InterPro" id="IPR045886">
    <property type="entry name" value="ThiF/MoeB/HesA"/>
</dbReference>
<dbReference type="Gene3D" id="3.40.50.720">
    <property type="entry name" value="NAD(P)-binding Rossmann-like Domain"/>
    <property type="match status" value="1"/>
</dbReference>
<dbReference type="RefSeq" id="WP_011712761.1">
    <property type="nucleotide sequence ID" value="NC_008576.1"/>
</dbReference>
<dbReference type="eggNOG" id="COG1179">
    <property type="taxonomic scope" value="Bacteria"/>
</dbReference>
<dbReference type="SUPFAM" id="SSF69572">
    <property type="entry name" value="Activating enzymes of the ubiquitin-like proteins"/>
    <property type="match status" value="1"/>
</dbReference>
<dbReference type="EMBL" id="CP000471">
    <property type="protein sequence ID" value="ABK43604.1"/>
    <property type="molecule type" value="Genomic_DNA"/>
</dbReference>
<sequence length="246" mass="26710">METGFFERTAILIHQEGMDKLAQLHVLVCGLGGVGSYAAEALCRAGVGHLTLVEHDTIAASNINRQLHATHATVGQKKMQVMLQRMQQINPHGQIDPLDQFLTREQIPDLLETAKPHVVLDAIDSLNCKVGLIVESYHRGIPVFSSMGAGGRLDPTKVQVSDLMQSHTCPLASKVRQRCRREGVRNGVICAWSSEIPAPPLPPEPVTQGRPRAVNGTISYLPALFGLLLAGRMIHQQLNPLAPPAP</sequence>
<dbReference type="KEGG" id="mgm:Mmc1_1086"/>
<dbReference type="AlphaFoldDB" id="A0L6L1"/>
<dbReference type="CDD" id="cd00755">
    <property type="entry name" value="YgdL_like"/>
    <property type="match status" value="1"/>
</dbReference>
<evidence type="ECO:0000313" key="2">
    <source>
        <dbReference type="EMBL" id="ABK43604.1"/>
    </source>
</evidence>
<feature type="domain" description="THIF-type NAD/FAD binding fold" evidence="1">
    <location>
        <begin position="9"/>
        <end position="235"/>
    </location>
</feature>
<dbReference type="GO" id="GO:0061504">
    <property type="term" value="P:cyclic threonylcarbamoyladenosine biosynthetic process"/>
    <property type="evidence" value="ECO:0007669"/>
    <property type="project" value="TreeGrafter"/>
</dbReference>